<dbReference type="Gene3D" id="2.50.20.10">
    <property type="entry name" value="Lipoprotein localisation LolA/LolB/LppX"/>
    <property type="match status" value="1"/>
</dbReference>
<proteinExistence type="predicted"/>
<protein>
    <submittedName>
        <fullName evidence="2">Outer membrane lipoprotein carrier protein LolA</fullName>
    </submittedName>
</protein>
<accession>A0ABW1Z6A5</accession>
<evidence type="ECO:0000313" key="2">
    <source>
        <dbReference type="EMBL" id="MFC6644691.1"/>
    </source>
</evidence>
<keyword evidence="2" id="KW-0449">Lipoprotein</keyword>
<feature type="chain" id="PRO_5045378607" evidence="1">
    <location>
        <begin position="19"/>
        <end position="222"/>
    </location>
</feature>
<feature type="signal peptide" evidence="1">
    <location>
        <begin position="1"/>
        <end position="18"/>
    </location>
</feature>
<dbReference type="Proteomes" id="UP001596391">
    <property type="component" value="Unassembled WGS sequence"/>
</dbReference>
<comment type="caution">
    <text evidence="2">The sequence shown here is derived from an EMBL/GenBank/DDBJ whole genome shotgun (WGS) entry which is preliminary data.</text>
</comment>
<dbReference type="EMBL" id="JBHSWI010000001">
    <property type="protein sequence ID" value="MFC6644691.1"/>
    <property type="molecule type" value="Genomic_DNA"/>
</dbReference>
<name>A0ABW1Z6A5_9BACT</name>
<keyword evidence="3" id="KW-1185">Reference proteome</keyword>
<gene>
    <name evidence="2" type="ORF">ACFQBQ_03610</name>
</gene>
<evidence type="ECO:0000313" key="3">
    <source>
        <dbReference type="Proteomes" id="UP001596391"/>
    </source>
</evidence>
<keyword evidence="1" id="KW-0732">Signal</keyword>
<organism evidence="2 3">
    <name type="scientific">Granulicella cerasi</name>
    <dbReference type="NCBI Taxonomy" id="741063"/>
    <lineage>
        <taxon>Bacteria</taxon>
        <taxon>Pseudomonadati</taxon>
        <taxon>Acidobacteriota</taxon>
        <taxon>Terriglobia</taxon>
        <taxon>Terriglobales</taxon>
        <taxon>Acidobacteriaceae</taxon>
        <taxon>Granulicella</taxon>
    </lineage>
</organism>
<sequence length="222" mass="24097">MKKLILSAMFAVSLTTSAQLPMVITKLDAASAKFKGAEADVAYDNYVRVVKDHTKQTGKIFVLRQGKAVSMGALFFDPGVKEPSKKINYDGGTLQLYTPGTNQDDVFKAGNNQASYESFLTLGFGGSGTDLAKAWTINDLGSETVNGVKAEKLDLVSKDAGVRNNFTHITLWLDLDHGVSVRQIFFQPNGDTRTADYTNFNYSGKVNKKPYSIPGNATKAAH</sequence>
<dbReference type="RefSeq" id="WP_263372752.1">
    <property type="nucleotide sequence ID" value="NZ_JAGSYD010000006.1"/>
</dbReference>
<evidence type="ECO:0000256" key="1">
    <source>
        <dbReference type="SAM" id="SignalP"/>
    </source>
</evidence>
<reference evidence="3" key="1">
    <citation type="journal article" date="2019" name="Int. J. Syst. Evol. Microbiol.">
        <title>The Global Catalogue of Microorganisms (GCM) 10K type strain sequencing project: providing services to taxonomists for standard genome sequencing and annotation.</title>
        <authorList>
            <consortium name="The Broad Institute Genomics Platform"/>
            <consortium name="The Broad Institute Genome Sequencing Center for Infectious Disease"/>
            <person name="Wu L."/>
            <person name="Ma J."/>
        </authorList>
    </citation>
    <scope>NUCLEOTIDE SEQUENCE [LARGE SCALE GENOMIC DNA]</scope>
    <source>
        <strain evidence="3">CGMCC 1.16026</strain>
    </source>
</reference>